<dbReference type="STRING" id="71139.A0A059CJI6"/>
<dbReference type="PANTHER" id="PTHR17204">
    <property type="entry name" value="PRE-MRNA PROCESSING PROTEIN PRP39-RELATED"/>
    <property type="match status" value="1"/>
</dbReference>
<gene>
    <name evidence="7" type="ORF">EUGRSUZ_C00013</name>
</gene>
<dbReference type="GO" id="GO:0006397">
    <property type="term" value="P:mRNA processing"/>
    <property type="evidence" value="ECO:0007669"/>
    <property type="project" value="UniProtKB-KW"/>
</dbReference>
<feature type="coiled-coil region" evidence="6">
    <location>
        <begin position="169"/>
        <end position="196"/>
    </location>
</feature>
<keyword evidence="6" id="KW-0175">Coiled coil</keyword>
<evidence type="ECO:0000256" key="3">
    <source>
        <dbReference type="ARBA" id="ARBA00022737"/>
    </source>
</evidence>
<proteinExistence type="predicted"/>
<dbReference type="InterPro" id="IPR059164">
    <property type="entry name" value="HAT_PRP39_C"/>
</dbReference>
<evidence type="ECO:0000256" key="6">
    <source>
        <dbReference type="SAM" id="Coils"/>
    </source>
</evidence>
<accession>A0A059CJI6</accession>
<dbReference type="InterPro" id="IPR011990">
    <property type="entry name" value="TPR-like_helical_dom_sf"/>
</dbReference>
<evidence type="ECO:0000256" key="4">
    <source>
        <dbReference type="ARBA" id="ARBA00023187"/>
    </source>
</evidence>
<dbReference type="GO" id="GO:0008380">
    <property type="term" value="P:RNA splicing"/>
    <property type="evidence" value="ECO:0007669"/>
    <property type="project" value="UniProtKB-KW"/>
</dbReference>
<protein>
    <recommendedName>
        <fullName evidence="8">Suppressor of forked domain-containing protein</fullName>
    </recommendedName>
</protein>
<dbReference type="SUPFAM" id="SSF48452">
    <property type="entry name" value="TPR-like"/>
    <property type="match status" value="1"/>
</dbReference>
<dbReference type="Gramene" id="KCW78552">
    <property type="protein sequence ID" value="KCW78552"/>
    <property type="gene ID" value="EUGRSUZ_C00013"/>
</dbReference>
<dbReference type="InterPro" id="IPR003107">
    <property type="entry name" value="HAT"/>
</dbReference>
<comment type="subcellular location">
    <subcellularLocation>
        <location evidence="1">Nucleus</location>
    </subcellularLocation>
</comment>
<dbReference type="AlphaFoldDB" id="A0A059CJI6"/>
<evidence type="ECO:0000256" key="2">
    <source>
        <dbReference type="ARBA" id="ARBA00022664"/>
    </source>
</evidence>
<keyword evidence="2" id="KW-0507">mRNA processing</keyword>
<organism evidence="7">
    <name type="scientific">Eucalyptus grandis</name>
    <name type="common">Flooded gum</name>
    <dbReference type="NCBI Taxonomy" id="71139"/>
    <lineage>
        <taxon>Eukaryota</taxon>
        <taxon>Viridiplantae</taxon>
        <taxon>Streptophyta</taxon>
        <taxon>Embryophyta</taxon>
        <taxon>Tracheophyta</taxon>
        <taxon>Spermatophyta</taxon>
        <taxon>Magnoliopsida</taxon>
        <taxon>eudicotyledons</taxon>
        <taxon>Gunneridae</taxon>
        <taxon>Pentapetalae</taxon>
        <taxon>rosids</taxon>
        <taxon>malvids</taxon>
        <taxon>Myrtales</taxon>
        <taxon>Myrtaceae</taxon>
        <taxon>Myrtoideae</taxon>
        <taxon>Eucalypteae</taxon>
        <taxon>Eucalyptus</taxon>
    </lineage>
</organism>
<dbReference type="Gene3D" id="1.25.40.10">
    <property type="entry name" value="Tetratricopeptide repeat domain"/>
    <property type="match status" value="1"/>
</dbReference>
<dbReference type="EMBL" id="KK198755">
    <property type="protein sequence ID" value="KCW78552.1"/>
    <property type="molecule type" value="Genomic_DNA"/>
</dbReference>
<dbReference type="Pfam" id="PF23241">
    <property type="entry name" value="HAT_PRP39_C"/>
    <property type="match status" value="1"/>
</dbReference>
<dbReference type="eggNOG" id="KOG1258">
    <property type="taxonomic scope" value="Eukaryota"/>
</dbReference>
<keyword evidence="5" id="KW-0539">Nucleus</keyword>
<keyword evidence="4" id="KW-0508">mRNA splicing</keyword>
<evidence type="ECO:0008006" key="8">
    <source>
        <dbReference type="Google" id="ProtNLM"/>
    </source>
</evidence>
<dbReference type="eggNOG" id="KOG0239">
    <property type="taxonomic scope" value="Eukaryota"/>
</dbReference>
<name>A0A059CJI6_EUCGR</name>
<dbReference type="SMART" id="SM00386">
    <property type="entry name" value="HAT"/>
    <property type="match status" value="1"/>
</dbReference>
<dbReference type="GO" id="GO:0005634">
    <property type="term" value="C:nucleus"/>
    <property type="evidence" value="ECO:0007669"/>
    <property type="project" value="UniProtKB-SubCell"/>
</dbReference>
<reference evidence="7" key="1">
    <citation type="submission" date="2013-07" db="EMBL/GenBank/DDBJ databases">
        <title>The genome of Eucalyptus grandis.</title>
        <authorList>
            <person name="Schmutz J."/>
            <person name="Hayes R."/>
            <person name="Myburg A."/>
            <person name="Tuskan G."/>
            <person name="Grattapaglia D."/>
            <person name="Rokhsar D.S."/>
        </authorList>
    </citation>
    <scope>NUCLEOTIDE SEQUENCE</scope>
    <source>
        <tissue evidence="7">Leaf extractions</tissue>
    </source>
</reference>
<evidence type="ECO:0000256" key="1">
    <source>
        <dbReference type="ARBA" id="ARBA00004123"/>
    </source>
</evidence>
<evidence type="ECO:0000313" key="7">
    <source>
        <dbReference type="EMBL" id="KCW78552.1"/>
    </source>
</evidence>
<dbReference type="InParanoid" id="A0A059CJI6"/>
<dbReference type="PANTHER" id="PTHR17204:SF26">
    <property type="entry name" value="PRE-MRNA-PROCESSING FACTOR 39-2"/>
    <property type="match status" value="1"/>
</dbReference>
<evidence type="ECO:0000256" key="5">
    <source>
        <dbReference type="ARBA" id="ARBA00023242"/>
    </source>
</evidence>
<sequence length="232" mass="27273">MLSTSEPDLEFNHESEIQSEVQIFYKDEEIANVAGNLLGSSNGLDRSRALHKYMKIGEKLYKESHQMDEKIRGFESCIRRSYFHMKPLDDNQVENWHKYLDFVEKQEDFDWVVKLYERCLIPAANYPEFWMRYVHFMETKGGRELANSALDRAVGIFLKSENIMLPDKHKIEKEQNAQLRNQLAQLAQLEQAQKLQIQQQDSTIQSLQNICHNYLRQPLQSTTIRPCFAIVA</sequence>
<keyword evidence="3" id="KW-0677">Repeat</keyword>